<dbReference type="Proteomes" id="UP000019277">
    <property type="component" value="Unassembled WGS sequence"/>
</dbReference>
<comment type="caution">
    <text evidence="3">The sequence shown here is derived from an EMBL/GenBank/DDBJ whole genome shotgun (WGS) entry which is preliminary data.</text>
</comment>
<reference evidence="3 4" key="1">
    <citation type="journal article" date="2014" name="Genome Announc.">
        <title>Draft Genome Sequence of the Antitrypanosomally Active Sponge-Associated Bacterium Actinokineospora sp. Strain EG49.</title>
        <authorList>
            <person name="Harjes J."/>
            <person name="Ryu T."/>
            <person name="Abdelmohsen U.R."/>
            <person name="Moitinho-Silva L."/>
            <person name="Horn H."/>
            <person name="Ravasi T."/>
            <person name="Hentschel U."/>
        </authorList>
    </citation>
    <scope>NUCLEOTIDE SEQUENCE [LARGE SCALE GENOMIC DNA]</scope>
    <source>
        <strain evidence="3 4">EG49</strain>
    </source>
</reference>
<dbReference type="eggNOG" id="COG1975">
    <property type="taxonomic scope" value="Bacteria"/>
</dbReference>
<evidence type="ECO:0000313" key="3">
    <source>
        <dbReference type="EMBL" id="EWC63365.1"/>
    </source>
</evidence>
<keyword evidence="4" id="KW-1185">Reference proteome</keyword>
<dbReference type="InterPro" id="IPR027051">
    <property type="entry name" value="XdhC_Rossmann_dom"/>
</dbReference>
<evidence type="ECO:0000259" key="2">
    <source>
        <dbReference type="Pfam" id="PF13478"/>
    </source>
</evidence>
<feature type="region of interest" description="Disordered" evidence="1">
    <location>
        <begin position="63"/>
        <end position="86"/>
    </location>
</feature>
<gene>
    <name evidence="3" type="ORF">UO65_1363</name>
</gene>
<dbReference type="STRING" id="909613.UO65_1363"/>
<proteinExistence type="predicted"/>
<evidence type="ECO:0000313" key="4">
    <source>
        <dbReference type="Proteomes" id="UP000019277"/>
    </source>
</evidence>
<dbReference type="AlphaFoldDB" id="W7IR20"/>
<sequence>MVVGARVGVMGNPHHPASHVEALRGLGVPETDIARVRRPIGLDIGSRTPPEIAIAPLAGLGAERTGRPGGFDSTTPAAVDSRATRG</sequence>
<feature type="domain" description="XdhC Rossmann" evidence="2">
    <location>
        <begin position="6"/>
        <end position="58"/>
    </location>
</feature>
<accession>W7IR20</accession>
<evidence type="ECO:0000256" key="1">
    <source>
        <dbReference type="SAM" id="MobiDB-lite"/>
    </source>
</evidence>
<dbReference type="EMBL" id="AYXG01000048">
    <property type="protein sequence ID" value="EWC63365.1"/>
    <property type="molecule type" value="Genomic_DNA"/>
</dbReference>
<organism evidence="3 4">
    <name type="scientific">Actinokineospora spheciospongiae</name>
    <dbReference type="NCBI Taxonomy" id="909613"/>
    <lineage>
        <taxon>Bacteria</taxon>
        <taxon>Bacillati</taxon>
        <taxon>Actinomycetota</taxon>
        <taxon>Actinomycetes</taxon>
        <taxon>Pseudonocardiales</taxon>
        <taxon>Pseudonocardiaceae</taxon>
        <taxon>Actinokineospora</taxon>
    </lineage>
</organism>
<dbReference type="Gene3D" id="3.40.50.720">
    <property type="entry name" value="NAD(P)-binding Rossmann-like Domain"/>
    <property type="match status" value="1"/>
</dbReference>
<name>W7IR20_9PSEU</name>
<dbReference type="Pfam" id="PF13478">
    <property type="entry name" value="XdhC_C"/>
    <property type="match status" value="1"/>
</dbReference>
<protein>
    <recommendedName>
        <fullName evidence="2">XdhC Rossmann domain-containing protein</fullName>
    </recommendedName>
</protein>